<dbReference type="InterPro" id="IPR002831">
    <property type="entry name" value="Tscrpt_reg_TrmB_N"/>
</dbReference>
<dbReference type="AlphaFoldDB" id="A0A482T443"/>
<evidence type="ECO:0000313" key="4">
    <source>
        <dbReference type="Proteomes" id="UP000293535"/>
    </source>
</evidence>
<proteinExistence type="predicted"/>
<accession>A0A482T443</accession>
<dbReference type="InterPro" id="IPR036390">
    <property type="entry name" value="WH_DNA-bd_sf"/>
</dbReference>
<name>A0A482T443_HALHI</name>
<evidence type="ECO:0000313" key="3">
    <source>
        <dbReference type="EMBL" id="RYJ11314.1"/>
    </source>
</evidence>
<feature type="domain" description="Transcription regulator TrmB N-terminal" evidence="2">
    <location>
        <begin position="14"/>
        <end position="80"/>
    </location>
</feature>
<organism evidence="3 4">
    <name type="scientific">Haloarcula hispanica</name>
    <dbReference type="NCBI Taxonomy" id="51589"/>
    <lineage>
        <taxon>Archaea</taxon>
        <taxon>Methanobacteriati</taxon>
        <taxon>Methanobacteriota</taxon>
        <taxon>Stenosarchaea group</taxon>
        <taxon>Halobacteria</taxon>
        <taxon>Halobacteriales</taxon>
        <taxon>Haloarculaceae</taxon>
        <taxon>Haloarcula</taxon>
    </lineage>
</organism>
<dbReference type="PANTHER" id="PTHR34293:SF1">
    <property type="entry name" value="HTH-TYPE TRANSCRIPTIONAL REGULATOR TRMBL2"/>
    <property type="match status" value="1"/>
</dbReference>
<gene>
    <name evidence="3" type="ORF">ELS20_15905</name>
</gene>
<reference evidence="3 4" key="1">
    <citation type="submission" date="2018-12" db="EMBL/GenBank/DDBJ databases">
        <title>Draft genome sequence of Haloarcula hispinica strain 18.1, an halophilic archaeon isolated from Chott El Jerid of Southern Tunisia.</title>
        <authorList>
            <person name="Najjari A."/>
            <person name="Ben Dhia O."/>
            <person name="Ferjani R."/>
            <person name="Mahjoubi M."/>
            <person name="Sghaier H."/>
            <person name="Elshahed M."/>
            <person name="Ouzari H.I."/>
            <person name="Cherid A."/>
            <person name="Youssef N."/>
        </authorList>
    </citation>
    <scope>NUCLEOTIDE SEQUENCE [LARGE SCALE GENOMIC DNA]</scope>
    <source>
        <strain evidence="3 4">18.1</strain>
    </source>
</reference>
<dbReference type="SUPFAM" id="SSF46785">
    <property type="entry name" value="Winged helix' DNA-binding domain"/>
    <property type="match status" value="1"/>
</dbReference>
<evidence type="ECO:0000259" key="2">
    <source>
        <dbReference type="Pfam" id="PF01978"/>
    </source>
</evidence>
<dbReference type="Gene3D" id="1.10.10.10">
    <property type="entry name" value="Winged helix-like DNA-binding domain superfamily/Winged helix DNA-binding domain"/>
    <property type="match status" value="1"/>
</dbReference>
<dbReference type="Pfam" id="PF01978">
    <property type="entry name" value="TrmB"/>
    <property type="match status" value="1"/>
</dbReference>
<evidence type="ECO:0000256" key="1">
    <source>
        <dbReference type="SAM" id="Coils"/>
    </source>
</evidence>
<comment type="caution">
    <text evidence="3">The sequence shown here is derived from an EMBL/GenBank/DDBJ whole genome shotgun (WGS) entry which is preliminary data.</text>
</comment>
<dbReference type="InterPro" id="IPR051797">
    <property type="entry name" value="TrmB-like"/>
</dbReference>
<protein>
    <submittedName>
        <fullName evidence="3">TrmB family transcriptional regulator</fullName>
    </submittedName>
</protein>
<dbReference type="EMBL" id="RZIG01000002">
    <property type="protein sequence ID" value="RYJ11314.1"/>
    <property type="molecule type" value="Genomic_DNA"/>
</dbReference>
<dbReference type="Proteomes" id="UP000293535">
    <property type="component" value="Unassembled WGS sequence"/>
</dbReference>
<dbReference type="PANTHER" id="PTHR34293">
    <property type="entry name" value="HTH-TYPE TRANSCRIPTIONAL REGULATOR TRMBL2"/>
    <property type="match status" value="1"/>
</dbReference>
<keyword evidence="1" id="KW-0175">Coiled coil</keyword>
<sequence>MTSDATHEEAVSLLQELGLKEYEAKCFVGLSRMSSGTAKGLSEVTEVPRTRVYDAVRILEAKGLVEVQHSSPQQFRAVPLSEATETLRDQYEERVERLQSALREMGSIESDDDEAELQEVWSLSGSDAIENRAAAIIEETTDEVVLVIGSDAVLTEPLIEQLNSIDSDIDLIVGSGSASIRDRVEREIPRATAFLSELDWLRGEITPQEDAAVGRLLLVDRSAMLVSSIDPQTGNEQAIFATGLRNGLIVIARRLLSQGVVEMTPLEQD</sequence>
<dbReference type="InterPro" id="IPR036388">
    <property type="entry name" value="WH-like_DNA-bd_sf"/>
</dbReference>
<dbReference type="RefSeq" id="WP_129756033.1">
    <property type="nucleotide sequence ID" value="NZ_JAFKAA010000002.1"/>
</dbReference>
<feature type="coiled-coil region" evidence="1">
    <location>
        <begin position="81"/>
        <end position="108"/>
    </location>
</feature>